<dbReference type="Proteomes" id="UP000322283">
    <property type="component" value="Unassembled WGS sequence"/>
</dbReference>
<proteinExistence type="predicted"/>
<dbReference type="AlphaFoldDB" id="A0AAC9HIW6"/>
<reference evidence="3 5" key="2">
    <citation type="submission" date="2019-05" db="EMBL/GenBank/DDBJ databases">
        <title>Genome sequence of Moorella thermoacetica ATCC 33924.</title>
        <authorList>
            <person name="Poehlein A."/>
            <person name="Bengelsdorf F.R."/>
            <person name="Duerre P."/>
            <person name="Daniel R."/>
        </authorList>
    </citation>
    <scope>NUCLEOTIDE SEQUENCE [LARGE SCALE GENOMIC DNA]</scope>
    <source>
        <strain evidence="3 5">ATCC 33924</strain>
    </source>
</reference>
<sequence length="508" mass="53983">MPIARIRGEQIKLGVIGNPHIDANNPIEESKLSINWNSHTEALQNKKVVDYIQVNDTSVAAGASEVDVSTIIGSRPTTASDPLSGEGVIVDAPKNKCIIRDGVTNEPITTVINSVAYEVFGRLTYDSVNSKFILKFFTASGAGGAEEPYTFASAATIDWQFAQRFNLLTVDELFAANEKFVEGAADASAHLNISQLAHDLYGASYNLDASGLPKLSKPVTQQIADEVSRAQTAEADLQSQINTEITNRTNAISDLQTQLNNEIAARQSADNNLQNLINTETSGVNNPAVKAKNIIDEVVTARGANTTLSDRLAAIETTAQNDVSQLKSDLASTAVGKGASMVGIEDAGAKFASSTVEGALSELFDKVNTDVANEASARQAADSALDGRVTALENEVTTARGSLASIDARLDVALNENGTLKEGTKIHVHKKAVVTPVVGQTRVDMPANEYFQNDGTLDVYVNGLLQAPGVNYTEVYDAQGRGIAVDFAPDTFVDGDVVILKWVVNNQA</sequence>
<feature type="coiled-coil region" evidence="1">
    <location>
        <begin position="252"/>
        <end position="279"/>
    </location>
</feature>
<protein>
    <submittedName>
        <fullName evidence="2">Uncharacterized protein</fullName>
    </submittedName>
</protein>
<keyword evidence="1" id="KW-0175">Coiled coil</keyword>
<dbReference type="EMBL" id="VCDX01000001">
    <property type="protein sequence ID" value="TYL15732.1"/>
    <property type="molecule type" value="Genomic_DNA"/>
</dbReference>
<keyword evidence="5" id="KW-1185">Reference proteome</keyword>
<accession>A0AAC9HIW6</accession>
<gene>
    <name evidence="2" type="ORF">Maut_02302</name>
    <name evidence="3" type="ORF">MTAT_04710</name>
</gene>
<name>A0AAC9HIW6_NEOTH</name>
<dbReference type="Proteomes" id="UP000094598">
    <property type="component" value="Chromosome"/>
</dbReference>
<evidence type="ECO:0000313" key="3">
    <source>
        <dbReference type="EMBL" id="TYL15732.1"/>
    </source>
</evidence>
<evidence type="ECO:0000256" key="1">
    <source>
        <dbReference type="SAM" id="Coils"/>
    </source>
</evidence>
<organism evidence="2 4">
    <name type="scientific">Neomoorella thermoacetica</name>
    <name type="common">Clostridium thermoaceticum</name>
    <dbReference type="NCBI Taxonomy" id="1525"/>
    <lineage>
        <taxon>Bacteria</taxon>
        <taxon>Bacillati</taxon>
        <taxon>Bacillota</taxon>
        <taxon>Clostridia</taxon>
        <taxon>Neomoorellales</taxon>
        <taxon>Neomoorellaceae</taxon>
        <taxon>Neomoorella</taxon>
    </lineage>
</organism>
<evidence type="ECO:0000313" key="4">
    <source>
        <dbReference type="Proteomes" id="UP000094598"/>
    </source>
</evidence>
<reference evidence="2 4" key="1">
    <citation type="submission" date="2016-08" db="EMBL/GenBank/DDBJ databases">
        <title>Moorella thermoacetica DSM 103132.</title>
        <authorList>
            <person name="Jendresen C.B."/>
            <person name="Redl S.M."/>
            <person name="Jensen T.O."/>
            <person name="Nielsen A.T."/>
        </authorList>
    </citation>
    <scope>NUCLEOTIDE SEQUENCE [LARGE SCALE GENOMIC DNA]</scope>
    <source>
        <strain evidence="2 4">DSM 103132</strain>
    </source>
</reference>
<evidence type="ECO:0000313" key="2">
    <source>
        <dbReference type="EMBL" id="AOQ24730.1"/>
    </source>
</evidence>
<dbReference type="EMBL" id="CP017019">
    <property type="protein sequence ID" value="AOQ24730.1"/>
    <property type="molecule type" value="Genomic_DNA"/>
</dbReference>
<evidence type="ECO:0000313" key="5">
    <source>
        <dbReference type="Proteomes" id="UP000322283"/>
    </source>
</evidence>
<dbReference type="RefSeq" id="WP_069590548.1">
    <property type="nucleotide sequence ID" value="NZ_CP017019.1"/>
</dbReference>